<dbReference type="EMBL" id="JACIEM010000003">
    <property type="protein sequence ID" value="MBB4003629.1"/>
    <property type="molecule type" value="Genomic_DNA"/>
</dbReference>
<gene>
    <name evidence="2" type="ORF">GGR03_002710</name>
</gene>
<protein>
    <submittedName>
        <fullName evidence="2">Uncharacterized protein</fullName>
    </submittedName>
</protein>
<reference evidence="2 3" key="1">
    <citation type="submission" date="2020-08" db="EMBL/GenBank/DDBJ databases">
        <title>Genomic Encyclopedia of Type Strains, Phase IV (KMG-IV): sequencing the most valuable type-strain genomes for metagenomic binning, comparative biology and taxonomic classification.</title>
        <authorList>
            <person name="Goeker M."/>
        </authorList>
    </citation>
    <scope>NUCLEOTIDE SEQUENCE [LARGE SCALE GENOMIC DNA]</scope>
    <source>
        <strain evidence="2 3">DSM 103570</strain>
    </source>
</reference>
<dbReference type="GO" id="GO:0050660">
    <property type="term" value="F:flavin adenine dinucleotide binding"/>
    <property type="evidence" value="ECO:0007669"/>
    <property type="project" value="InterPro"/>
</dbReference>
<name>A0A7W6HEA3_9HYPH</name>
<dbReference type="AlphaFoldDB" id="A0A7W6HEA3"/>
<evidence type="ECO:0000256" key="1">
    <source>
        <dbReference type="SAM" id="MobiDB-lite"/>
    </source>
</evidence>
<comment type="caution">
    <text evidence="2">The sequence shown here is derived from an EMBL/GenBank/DDBJ whole genome shotgun (WGS) entry which is preliminary data.</text>
</comment>
<organism evidence="2 3">
    <name type="scientific">Aurantimonas endophytica</name>
    <dbReference type="NCBI Taxonomy" id="1522175"/>
    <lineage>
        <taxon>Bacteria</taxon>
        <taxon>Pseudomonadati</taxon>
        <taxon>Pseudomonadota</taxon>
        <taxon>Alphaproteobacteria</taxon>
        <taxon>Hyphomicrobiales</taxon>
        <taxon>Aurantimonadaceae</taxon>
        <taxon>Aurantimonas</taxon>
    </lineage>
</organism>
<dbReference type="InterPro" id="IPR036318">
    <property type="entry name" value="FAD-bd_PCMH-like_sf"/>
</dbReference>
<feature type="region of interest" description="Disordered" evidence="1">
    <location>
        <begin position="212"/>
        <end position="233"/>
    </location>
</feature>
<dbReference type="SUPFAM" id="SSF56176">
    <property type="entry name" value="FAD-binding/transporter-associated domain-like"/>
    <property type="match status" value="1"/>
</dbReference>
<sequence>MTHQQDASRTWGEAEWLPRLICCCRDLPDIVKFARVASRSPAQAACFYGSASPLRAVGEGDVVIDMGLVSADQAMLEAEFASMVCADLSLACAVDVSRDAGIAWVGPGATYENLMRSCRDQQMMPRFAGQFPHHVHADPLLSVLLCDPTPLSRLQRVSLCGNVQWLDLRGEPEMLELLCAGTPEIGIISRLELRLQPLNDCTNPSDIAALDRGRAPTAAPSRAPIGALPNSIG</sequence>
<evidence type="ECO:0000313" key="3">
    <source>
        <dbReference type="Proteomes" id="UP000588647"/>
    </source>
</evidence>
<dbReference type="RefSeq" id="WP_183208795.1">
    <property type="nucleotide sequence ID" value="NZ_JAAAMM010000003.1"/>
</dbReference>
<keyword evidence="3" id="KW-1185">Reference proteome</keyword>
<evidence type="ECO:0000313" key="2">
    <source>
        <dbReference type="EMBL" id="MBB4003629.1"/>
    </source>
</evidence>
<proteinExistence type="predicted"/>
<dbReference type="Proteomes" id="UP000588647">
    <property type="component" value="Unassembled WGS sequence"/>
</dbReference>
<accession>A0A7W6HEA3</accession>